<dbReference type="GO" id="GO:0005737">
    <property type="term" value="C:cytoplasm"/>
    <property type="evidence" value="ECO:0007669"/>
    <property type="project" value="TreeGrafter"/>
</dbReference>
<name>A0AAV4J5M8_9GAST</name>
<dbReference type="InterPro" id="IPR036282">
    <property type="entry name" value="Glutathione-S-Trfase_C_sf"/>
</dbReference>
<dbReference type="InterPro" id="IPR004046">
    <property type="entry name" value="GST_C"/>
</dbReference>
<feature type="domain" description="GST C-terminal" evidence="2">
    <location>
        <begin position="1"/>
        <end position="106"/>
    </location>
</feature>
<gene>
    <name evidence="3" type="ORF">ElyMa_001485600</name>
</gene>
<reference evidence="3 4" key="1">
    <citation type="journal article" date="2021" name="Elife">
        <title>Chloroplast acquisition without the gene transfer in kleptoplastic sea slugs, Plakobranchus ocellatus.</title>
        <authorList>
            <person name="Maeda T."/>
            <person name="Takahashi S."/>
            <person name="Yoshida T."/>
            <person name="Shimamura S."/>
            <person name="Takaki Y."/>
            <person name="Nagai Y."/>
            <person name="Toyoda A."/>
            <person name="Suzuki Y."/>
            <person name="Arimoto A."/>
            <person name="Ishii H."/>
            <person name="Satoh N."/>
            <person name="Nishiyama T."/>
            <person name="Hasebe M."/>
            <person name="Maruyama T."/>
            <person name="Minagawa J."/>
            <person name="Obokata J."/>
            <person name="Shigenobu S."/>
        </authorList>
    </citation>
    <scope>NUCLEOTIDE SEQUENCE [LARGE SCALE GENOMIC DNA]</scope>
</reference>
<dbReference type="PROSITE" id="PS50405">
    <property type="entry name" value="GST_CTER"/>
    <property type="match status" value="1"/>
</dbReference>
<dbReference type="Pfam" id="PF00043">
    <property type="entry name" value="GST_C"/>
    <property type="match status" value="1"/>
</dbReference>
<keyword evidence="3" id="KW-0251">Elongation factor</keyword>
<dbReference type="GO" id="GO:0005634">
    <property type="term" value="C:nucleus"/>
    <property type="evidence" value="ECO:0007669"/>
    <property type="project" value="TreeGrafter"/>
</dbReference>
<comment type="caution">
    <text evidence="3">The sequence shown here is derived from an EMBL/GenBank/DDBJ whole genome shotgun (WGS) entry which is preliminary data.</text>
</comment>
<dbReference type="GO" id="GO:0003746">
    <property type="term" value="F:translation elongation factor activity"/>
    <property type="evidence" value="ECO:0007669"/>
    <property type="project" value="UniProtKB-KW"/>
</dbReference>
<dbReference type="PANTHER" id="PTHR43986">
    <property type="entry name" value="ELONGATION FACTOR 1-GAMMA"/>
    <property type="match status" value="1"/>
</dbReference>
<dbReference type="PANTHER" id="PTHR43986:SF1">
    <property type="entry name" value="ELONGATION FACTOR 1-GAMMA"/>
    <property type="match status" value="1"/>
</dbReference>
<dbReference type="FunFam" id="1.20.1050.10:FF:000006">
    <property type="entry name" value="Elongation factor 1 gamma"/>
    <property type="match status" value="1"/>
</dbReference>
<dbReference type="SUPFAM" id="SSF47616">
    <property type="entry name" value="GST C-terminal domain-like"/>
    <property type="match status" value="1"/>
</dbReference>
<proteinExistence type="predicted"/>
<dbReference type="InterPro" id="IPR050802">
    <property type="entry name" value="EF-GSTs"/>
</dbReference>
<evidence type="ECO:0000259" key="2">
    <source>
        <dbReference type="PROSITE" id="PS50405"/>
    </source>
</evidence>
<evidence type="ECO:0000313" key="3">
    <source>
        <dbReference type="EMBL" id="GFS16958.1"/>
    </source>
</evidence>
<evidence type="ECO:0000256" key="1">
    <source>
        <dbReference type="SAM" id="MobiDB-lite"/>
    </source>
</evidence>
<dbReference type="Proteomes" id="UP000762676">
    <property type="component" value="Unassembled WGS sequence"/>
</dbReference>
<protein>
    <submittedName>
        <fullName evidence="3">Elongation factor-1 gamma-like protein</fullName>
    </submittedName>
</protein>
<dbReference type="InterPro" id="IPR010987">
    <property type="entry name" value="Glutathione-S-Trfase_C-like"/>
</dbReference>
<organism evidence="3 4">
    <name type="scientific">Elysia marginata</name>
    <dbReference type="NCBI Taxonomy" id="1093978"/>
    <lineage>
        <taxon>Eukaryota</taxon>
        <taxon>Metazoa</taxon>
        <taxon>Spiralia</taxon>
        <taxon>Lophotrochozoa</taxon>
        <taxon>Mollusca</taxon>
        <taxon>Gastropoda</taxon>
        <taxon>Heterobranchia</taxon>
        <taxon>Euthyneura</taxon>
        <taxon>Panpulmonata</taxon>
        <taxon>Sacoglossa</taxon>
        <taxon>Placobranchoidea</taxon>
        <taxon>Plakobranchidae</taxon>
        <taxon>Elysia</taxon>
    </lineage>
</organism>
<feature type="region of interest" description="Disordered" evidence="1">
    <location>
        <begin position="116"/>
        <end position="148"/>
    </location>
</feature>
<keyword evidence="4" id="KW-1185">Reference proteome</keyword>
<dbReference type="CDD" id="cd03181">
    <property type="entry name" value="GST_C_EF1Bgamma_like"/>
    <property type="match status" value="1"/>
</dbReference>
<keyword evidence="3" id="KW-0648">Protein biosynthesis</keyword>
<sequence>MGVWQLMAAANVFGAKDTERAKEQVKKVLNVLNQHLLTRTFVVGERVSLADISLACNLQSLYEMVLDGEFRKPYENVNRWFTTVVNQPQFKKVLGEVKLCSKMAVFDAKKYQELHGAKGGAGDQKKKDKKQPQQQQQPKKSEPKPKAAKVTYFYFSLT</sequence>
<evidence type="ECO:0000313" key="4">
    <source>
        <dbReference type="Proteomes" id="UP000762676"/>
    </source>
</evidence>
<accession>A0AAV4J5M8</accession>
<dbReference type="AlphaFoldDB" id="A0AAV4J5M8"/>
<dbReference type="EMBL" id="BMAT01002937">
    <property type="protein sequence ID" value="GFS16958.1"/>
    <property type="molecule type" value="Genomic_DNA"/>
</dbReference>
<dbReference type="Gene3D" id="1.20.1050.10">
    <property type="match status" value="1"/>
</dbReference>